<dbReference type="AlphaFoldDB" id="A0AAW0T1Y3"/>
<evidence type="ECO:0000256" key="1">
    <source>
        <dbReference type="SAM" id="MobiDB-lite"/>
    </source>
</evidence>
<proteinExistence type="predicted"/>
<dbReference type="EMBL" id="JARAKH010000040">
    <property type="protein sequence ID" value="KAK8381550.1"/>
    <property type="molecule type" value="Genomic_DNA"/>
</dbReference>
<gene>
    <name evidence="2" type="ORF">O3P69_018563</name>
</gene>
<keyword evidence="3" id="KW-1185">Reference proteome</keyword>
<feature type="region of interest" description="Disordered" evidence="1">
    <location>
        <begin position="86"/>
        <end position="107"/>
    </location>
</feature>
<feature type="compositionally biased region" description="Polar residues" evidence="1">
    <location>
        <begin position="86"/>
        <end position="98"/>
    </location>
</feature>
<feature type="region of interest" description="Disordered" evidence="1">
    <location>
        <begin position="123"/>
        <end position="173"/>
    </location>
</feature>
<feature type="compositionally biased region" description="Basic and acidic residues" evidence="1">
    <location>
        <begin position="125"/>
        <end position="150"/>
    </location>
</feature>
<accession>A0AAW0T1Y3</accession>
<reference evidence="2 3" key="1">
    <citation type="submission" date="2023-03" db="EMBL/GenBank/DDBJ databases">
        <title>High-quality genome of Scylla paramamosain provides insights in environmental adaptation.</title>
        <authorList>
            <person name="Zhang L."/>
        </authorList>
    </citation>
    <scope>NUCLEOTIDE SEQUENCE [LARGE SCALE GENOMIC DNA]</scope>
    <source>
        <strain evidence="2">LZ_2023a</strain>
        <tissue evidence="2">Muscle</tissue>
    </source>
</reference>
<evidence type="ECO:0000313" key="2">
    <source>
        <dbReference type="EMBL" id="KAK8381550.1"/>
    </source>
</evidence>
<comment type="caution">
    <text evidence="2">The sequence shown here is derived from an EMBL/GenBank/DDBJ whole genome shotgun (WGS) entry which is preliminary data.</text>
</comment>
<protein>
    <submittedName>
        <fullName evidence="2">Uncharacterized protein</fullName>
    </submittedName>
</protein>
<name>A0AAW0T1Y3_SCYPA</name>
<organism evidence="2 3">
    <name type="scientific">Scylla paramamosain</name>
    <name type="common">Mud crab</name>
    <dbReference type="NCBI Taxonomy" id="85552"/>
    <lineage>
        <taxon>Eukaryota</taxon>
        <taxon>Metazoa</taxon>
        <taxon>Ecdysozoa</taxon>
        <taxon>Arthropoda</taxon>
        <taxon>Crustacea</taxon>
        <taxon>Multicrustacea</taxon>
        <taxon>Malacostraca</taxon>
        <taxon>Eumalacostraca</taxon>
        <taxon>Eucarida</taxon>
        <taxon>Decapoda</taxon>
        <taxon>Pleocyemata</taxon>
        <taxon>Brachyura</taxon>
        <taxon>Eubrachyura</taxon>
        <taxon>Portunoidea</taxon>
        <taxon>Portunidae</taxon>
        <taxon>Portuninae</taxon>
        <taxon>Scylla</taxon>
    </lineage>
</organism>
<dbReference type="Proteomes" id="UP001487740">
    <property type="component" value="Unassembled WGS sequence"/>
</dbReference>
<feature type="region of interest" description="Disordered" evidence="1">
    <location>
        <begin position="1"/>
        <end position="26"/>
    </location>
</feature>
<feature type="compositionally biased region" description="Basic residues" evidence="1">
    <location>
        <begin position="164"/>
        <end position="173"/>
    </location>
</feature>
<evidence type="ECO:0000313" key="3">
    <source>
        <dbReference type="Proteomes" id="UP001487740"/>
    </source>
</evidence>
<feature type="compositionally biased region" description="Basic and acidic residues" evidence="1">
    <location>
        <begin position="1"/>
        <end position="11"/>
    </location>
</feature>
<sequence>MKRASLDSGDKRRGRRLQPESGLASPLCRRGPDTALAGFSSHRRGTSWTTIFHLLVGCRGGNINSCSCHWHRSASVAVKRKRLITRQSPPRQPCQQGSRAREHLTQRESLPRATCCRVLSGVARRGGEETRGPGERRTAMRQEKKFRGEETATMEVTDDGNDGRKRKPGVGSI</sequence>